<keyword evidence="2" id="KW-1133">Transmembrane helix</keyword>
<keyword evidence="4" id="KW-1185">Reference proteome</keyword>
<sequence>MASCFLRWSGETLEEFIRGVEVDDTKVNNKQLDTVAFLGRWPSPKTLKDFMQMRHLEWVVRVGGKWDLESKMAGAQESAHCSDTRHEEPPVEKSPDDSRGQDGLAIGEVEDTVEKHGVNEVLEPEDIAHDVPMDGFTGDRLIPDHSNAKEPPTEDFVANESSAAVSGIPSWSATPILVGAAPSAILISTFCPALAAVMLYGSISYVKSGLRR</sequence>
<feature type="transmembrane region" description="Helical" evidence="2">
    <location>
        <begin position="184"/>
        <end position="206"/>
    </location>
</feature>
<evidence type="ECO:0000313" key="4">
    <source>
        <dbReference type="Proteomes" id="UP000053789"/>
    </source>
</evidence>
<protein>
    <submittedName>
        <fullName evidence="3">Uncharacterized protein</fullName>
    </submittedName>
</protein>
<reference evidence="3" key="1">
    <citation type="submission" date="2015-01" db="EMBL/GenBank/DDBJ databases">
        <title>The Genome Sequence of Cladophialophora bantiana CBS 173.52.</title>
        <authorList>
            <consortium name="The Broad Institute Genomics Platform"/>
            <person name="Cuomo C."/>
            <person name="de Hoog S."/>
            <person name="Gorbushina A."/>
            <person name="Stielow B."/>
            <person name="Teixiera M."/>
            <person name="Abouelleil A."/>
            <person name="Chapman S.B."/>
            <person name="Priest M."/>
            <person name="Young S.K."/>
            <person name="Wortman J."/>
            <person name="Nusbaum C."/>
            <person name="Birren B."/>
        </authorList>
    </citation>
    <scope>NUCLEOTIDE SEQUENCE [LARGE SCALE GENOMIC DNA]</scope>
    <source>
        <strain evidence="3">CBS 173.52</strain>
    </source>
</reference>
<dbReference type="VEuPathDB" id="FungiDB:Z519_07401"/>
<evidence type="ECO:0000313" key="3">
    <source>
        <dbReference type="EMBL" id="KIW92417.1"/>
    </source>
</evidence>
<evidence type="ECO:0000256" key="1">
    <source>
        <dbReference type="SAM" id="MobiDB-lite"/>
    </source>
</evidence>
<dbReference type="EMBL" id="KN846989">
    <property type="protein sequence ID" value="KIW92417.1"/>
    <property type="molecule type" value="Genomic_DNA"/>
</dbReference>
<name>A0A0D2G105_CLAB1</name>
<keyword evidence="2" id="KW-0472">Membrane</keyword>
<feature type="region of interest" description="Disordered" evidence="1">
    <location>
        <begin position="71"/>
        <end position="103"/>
    </location>
</feature>
<dbReference type="RefSeq" id="XP_016619086.1">
    <property type="nucleotide sequence ID" value="XM_016765136.1"/>
</dbReference>
<dbReference type="OrthoDB" id="4161243at2759"/>
<dbReference type="AlphaFoldDB" id="A0A0D2G105"/>
<dbReference type="Proteomes" id="UP000053789">
    <property type="component" value="Unassembled WGS sequence"/>
</dbReference>
<proteinExistence type="predicted"/>
<evidence type="ECO:0000256" key="2">
    <source>
        <dbReference type="SAM" id="Phobius"/>
    </source>
</evidence>
<keyword evidence="2" id="KW-0812">Transmembrane</keyword>
<feature type="compositionally biased region" description="Basic and acidic residues" evidence="1">
    <location>
        <begin position="80"/>
        <end position="100"/>
    </location>
</feature>
<dbReference type="HOGENOM" id="CLU_1299565_0_0_1"/>
<gene>
    <name evidence="3" type="ORF">Z519_07401</name>
</gene>
<organism evidence="3 4">
    <name type="scientific">Cladophialophora bantiana (strain ATCC 10958 / CBS 173.52 / CDC B-1940 / NIH 8579)</name>
    <name type="common">Xylohypha bantiana</name>
    <dbReference type="NCBI Taxonomy" id="1442370"/>
    <lineage>
        <taxon>Eukaryota</taxon>
        <taxon>Fungi</taxon>
        <taxon>Dikarya</taxon>
        <taxon>Ascomycota</taxon>
        <taxon>Pezizomycotina</taxon>
        <taxon>Eurotiomycetes</taxon>
        <taxon>Chaetothyriomycetidae</taxon>
        <taxon>Chaetothyriales</taxon>
        <taxon>Herpotrichiellaceae</taxon>
        <taxon>Cladophialophora</taxon>
    </lineage>
</organism>
<dbReference type="GeneID" id="27700329"/>
<accession>A0A0D2G105</accession>